<name>A0A6S6PTM3_ACEAC</name>
<dbReference type="AlphaFoldDB" id="A0A6S6PTM3"/>
<dbReference type="EMBL" id="AP023326">
    <property type="protein sequence ID" value="BCI68072.1"/>
    <property type="molecule type" value="Genomic_DNA"/>
</dbReference>
<dbReference type="Proteomes" id="UP000515220">
    <property type="component" value="Chromosome"/>
</dbReference>
<protein>
    <submittedName>
        <fullName evidence="1">Uncharacterized protein</fullName>
    </submittedName>
</protein>
<evidence type="ECO:0000313" key="2">
    <source>
        <dbReference type="Proteomes" id="UP000515220"/>
    </source>
</evidence>
<proteinExistence type="predicted"/>
<gene>
    <name evidence="1" type="ORF">AAJCM20276_26960</name>
</gene>
<accession>A0A6S6PTM3</accession>
<sequence>MSALVAGSSGERLDWDEIAKRIGDLTTVWSRLENRPSEVNTSNCERTLKKAAETVVQLWEEVQAEKARREKAVSRVKRQALAGV</sequence>
<organism evidence="1 2">
    <name type="scientific">Acetobacter aceti</name>
    <dbReference type="NCBI Taxonomy" id="435"/>
    <lineage>
        <taxon>Bacteria</taxon>
        <taxon>Pseudomonadati</taxon>
        <taxon>Pseudomonadota</taxon>
        <taxon>Alphaproteobacteria</taxon>
        <taxon>Acetobacterales</taxon>
        <taxon>Acetobacteraceae</taxon>
        <taxon>Acetobacter</taxon>
        <taxon>Acetobacter subgen. Acetobacter</taxon>
    </lineage>
</organism>
<reference evidence="1 2" key="1">
    <citation type="submission" date="2020-07" db="EMBL/GenBank/DDBJ databases">
        <title>Complete Genome Sequence of an acetic acid bacterium, Acetobacter aceti JCM20276.</title>
        <authorList>
            <person name="Hirose Y."/>
            <person name="Mihara H."/>
        </authorList>
    </citation>
    <scope>NUCLEOTIDE SEQUENCE [LARGE SCALE GENOMIC DNA]</scope>
    <source>
        <strain evidence="1 2">JCM20276</strain>
    </source>
</reference>
<evidence type="ECO:0000313" key="1">
    <source>
        <dbReference type="EMBL" id="BCI68072.1"/>
    </source>
</evidence>
<dbReference type="RefSeq" id="WP_185229861.1">
    <property type="nucleotide sequence ID" value="NZ_AP023326.1"/>
</dbReference>